<feature type="binding site" evidence="10">
    <location>
        <position position="71"/>
    </location>
    <ligand>
        <name>Mg(2+)</name>
        <dbReference type="ChEBI" id="CHEBI:18420"/>
    </ligand>
</feature>
<keyword evidence="13" id="KW-1185">Reference proteome</keyword>
<dbReference type="AlphaFoldDB" id="A0A1H6Q681"/>
<sequence>MKEIIVASGNQGKIKEIKAMLEPLDIHVLSMKDVLGDDVDIEENGTTFEENAIIKAESIMKQVQRPVLADDSGLEVDYLNKEPGIYSARWMGHDTSYDIKNQAIIDKLAGVEGEKRSCRFVCAMALAMPDQETKVFKETFEGLVNDHIAGENGFGYDPIFYFPPLKKTSAEMTMEEKNQYSHRAKALRDLYRYLEENK</sequence>
<gene>
    <name evidence="12" type="ORF">SAMN04487834_100245</name>
</gene>
<evidence type="ECO:0000256" key="9">
    <source>
        <dbReference type="ARBA" id="ARBA00052017"/>
    </source>
</evidence>
<keyword evidence="5 10" id="KW-0378">Hydrolase</keyword>
<comment type="catalytic activity">
    <reaction evidence="10">
        <text>ITP + H2O = IMP + diphosphate + H(+)</text>
        <dbReference type="Rhea" id="RHEA:29399"/>
        <dbReference type="ChEBI" id="CHEBI:15377"/>
        <dbReference type="ChEBI" id="CHEBI:15378"/>
        <dbReference type="ChEBI" id="CHEBI:33019"/>
        <dbReference type="ChEBI" id="CHEBI:58053"/>
        <dbReference type="ChEBI" id="CHEBI:61402"/>
        <dbReference type="EC" id="3.6.1.66"/>
    </reaction>
</comment>
<dbReference type="Proteomes" id="UP000183028">
    <property type="component" value="Unassembled WGS sequence"/>
</dbReference>
<evidence type="ECO:0000256" key="1">
    <source>
        <dbReference type="ARBA" id="ARBA00008023"/>
    </source>
</evidence>
<evidence type="ECO:0000313" key="12">
    <source>
        <dbReference type="EMBL" id="SEI39293.1"/>
    </source>
</evidence>
<feature type="binding site" evidence="10">
    <location>
        <begin position="182"/>
        <end position="183"/>
    </location>
    <ligand>
        <name>substrate</name>
    </ligand>
</feature>
<dbReference type="Gene3D" id="3.90.950.10">
    <property type="match status" value="1"/>
</dbReference>
<dbReference type="EMBL" id="FNYK01000002">
    <property type="protein sequence ID" value="SEI39293.1"/>
    <property type="molecule type" value="Genomic_DNA"/>
</dbReference>
<dbReference type="PANTHER" id="PTHR11067">
    <property type="entry name" value="INOSINE TRIPHOSPHATE PYROPHOSPHATASE/HAM1 PROTEIN"/>
    <property type="match status" value="1"/>
</dbReference>
<comment type="cofactor">
    <cofactor evidence="10">
        <name>Mg(2+)</name>
        <dbReference type="ChEBI" id="CHEBI:18420"/>
    </cofactor>
    <text evidence="10">Binds 1 Mg(2+) ion per subunit.</text>
</comment>
<dbReference type="GO" id="GO:0046872">
    <property type="term" value="F:metal ion binding"/>
    <property type="evidence" value="ECO:0007669"/>
    <property type="project" value="UniProtKB-KW"/>
</dbReference>
<dbReference type="GO" id="GO:0009117">
    <property type="term" value="P:nucleotide metabolic process"/>
    <property type="evidence" value="ECO:0007669"/>
    <property type="project" value="UniProtKB-KW"/>
</dbReference>
<name>A0A1H6Q681_9FIRM</name>
<dbReference type="InterPro" id="IPR020922">
    <property type="entry name" value="dITP/XTP_pyrophosphatase"/>
</dbReference>
<dbReference type="FunFam" id="3.90.950.10:FF:000001">
    <property type="entry name" value="dITP/XTP pyrophosphatase"/>
    <property type="match status" value="1"/>
</dbReference>
<dbReference type="GO" id="GO:0036222">
    <property type="term" value="F:XTP diphosphatase activity"/>
    <property type="evidence" value="ECO:0007669"/>
    <property type="project" value="UniProtKB-UniRule"/>
</dbReference>
<evidence type="ECO:0000256" key="10">
    <source>
        <dbReference type="HAMAP-Rule" id="MF_01405"/>
    </source>
</evidence>
<dbReference type="GO" id="GO:0035870">
    <property type="term" value="F:dITP diphosphatase activity"/>
    <property type="evidence" value="ECO:0007669"/>
    <property type="project" value="UniProtKB-UniRule"/>
</dbReference>
<dbReference type="EC" id="3.6.1.66" evidence="10"/>
<protein>
    <recommendedName>
        <fullName evidence="10">dITP/XTP pyrophosphatase</fullName>
        <ecNumber evidence="10">3.6.1.66</ecNumber>
    </recommendedName>
    <alternativeName>
        <fullName evidence="10">Non-canonical purine NTP pyrophosphatase</fullName>
    </alternativeName>
    <alternativeName>
        <fullName evidence="10">Non-standard purine NTP pyrophosphatase</fullName>
    </alternativeName>
    <alternativeName>
        <fullName evidence="10">Nucleoside-triphosphate diphosphatase</fullName>
    </alternativeName>
    <alternativeName>
        <fullName evidence="10">Nucleoside-triphosphate pyrophosphatase</fullName>
        <shortName evidence="10">NTPase</shortName>
    </alternativeName>
</protein>
<evidence type="ECO:0000256" key="7">
    <source>
        <dbReference type="ARBA" id="ARBA00023080"/>
    </source>
</evidence>
<feature type="binding site" evidence="10">
    <location>
        <begin position="154"/>
        <end position="157"/>
    </location>
    <ligand>
        <name>substrate</name>
    </ligand>
</feature>
<dbReference type="PANTHER" id="PTHR11067:SF9">
    <property type="entry name" value="INOSINE TRIPHOSPHATE PYROPHOSPHATASE"/>
    <property type="match status" value="1"/>
</dbReference>
<dbReference type="CDD" id="cd00515">
    <property type="entry name" value="HAM1"/>
    <property type="match status" value="1"/>
</dbReference>
<dbReference type="Pfam" id="PF01725">
    <property type="entry name" value="Ham1p_like"/>
    <property type="match status" value="1"/>
</dbReference>
<keyword evidence="4 10" id="KW-0547">Nucleotide-binding</keyword>
<dbReference type="GO" id="GO:0000166">
    <property type="term" value="F:nucleotide binding"/>
    <property type="evidence" value="ECO:0007669"/>
    <property type="project" value="UniProtKB-KW"/>
</dbReference>
<evidence type="ECO:0000256" key="11">
    <source>
        <dbReference type="RuleBase" id="RU003781"/>
    </source>
</evidence>
<dbReference type="STRING" id="322505.SAMN04487836_1149"/>
<feature type="binding site" evidence="10">
    <location>
        <begin position="8"/>
        <end position="13"/>
    </location>
    <ligand>
        <name>substrate</name>
    </ligand>
</feature>
<reference evidence="13" key="1">
    <citation type="submission" date="2016-10" db="EMBL/GenBank/DDBJ databases">
        <authorList>
            <person name="Varghese N."/>
            <person name="Submissions S."/>
        </authorList>
    </citation>
    <scope>NUCLEOTIDE SEQUENCE [LARGE SCALE GENOMIC DNA]</scope>
    <source>
        <strain evidence="13">DSM 20406</strain>
    </source>
</reference>
<comment type="function">
    <text evidence="10">Pyrophosphatase that catalyzes the hydrolysis of nucleoside triphosphates to their monophosphate derivatives, with a high preference for the non-canonical purine nucleotides XTP (xanthosine triphosphate), dITP (deoxyinosine triphosphate) and ITP. Seems to function as a house-cleaning enzyme that removes non-canonical purine nucleotides from the nucleotide pool, thus preventing their incorporation into DNA/RNA and avoiding chromosomal lesions.</text>
</comment>
<keyword evidence="6 10" id="KW-0460">Magnesium</keyword>
<evidence type="ECO:0000256" key="6">
    <source>
        <dbReference type="ARBA" id="ARBA00022842"/>
    </source>
</evidence>
<keyword evidence="7 10" id="KW-0546">Nucleotide metabolism</keyword>
<evidence type="ECO:0000256" key="3">
    <source>
        <dbReference type="ARBA" id="ARBA00022723"/>
    </source>
</evidence>
<evidence type="ECO:0000313" key="13">
    <source>
        <dbReference type="Proteomes" id="UP000183028"/>
    </source>
</evidence>
<feature type="binding site" evidence="10">
    <location>
        <position position="72"/>
    </location>
    <ligand>
        <name>substrate</name>
    </ligand>
</feature>
<evidence type="ECO:0000256" key="8">
    <source>
        <dbReference type="ARBA" id="ARBA00051875"/>
    </source>
</evidence>
<evidence type="ECO:0000256" key="4">
    <source>
        <dbReference type="ARBA" id="ARBA00022741"/>
    </source>
</evidence>
<dbReference type="SUPFAM" id="SSF52972">
    <property type="entry name" value="ITPase-like"/>
    <property type="match status" value="1"/>
</dbReference>
<dbReference type="OrthoDB" id="9807456at2"/>
<dbReference type="eggNOG" id="COG0127">
    <property type="taxonomic scope" value="Bacteria"/>
</dbReference>
<evidence type="ECO:0000256" key="2">
    <source>
        <dbReference type="ARBA" id="ARBA00011738"/>
    </source>
</evidence>
<dbReference type="GO" id="GO:0005829">
    <property type="term" value="C:cytosol"/>
    <property type="evidence" value="ECO:0007669"/>
    <property type="project" value="TreeGrafter"/>
</dbReference>
<accession>A0A1H6Q681</accession>
<comment type="subunit">
    <text evidence="2 10">Homodimer.</text>
</comment>
<dbReference type="InterPro" id="IPR002637">
    <property type="entry name" value="RdgB/HAM1"/>
</dbReference>
<comment type="similarity">
    <text evidence="1 10 11">Belongs to the HAM1 NTPase family.</text>
</comment>
<proteinExistence type="inferred from homology"/>
<evidence type="ECO:0000256" key="5">
    <source>
        <dbReference type="ARBA" id="ARBA00022801"/>
    </source>
</evidence>
<dbReference type="GO" id="GO:0009146">
    <property type="term" value="P:purine nucleoside triphosphate catabolic process"/>
    <property type="evidence" value="ECO:0007669"/>
    <property type="project" value="UniProtKB-UniRule"/>
</dbReference>
<dbReference type="GO" id="GO:0036220">
    <property type="term" value="F:ITP diphosphatase activity"/>
    <property type="evidence" value="ECO:0007669"/>
    <property type="project" value="UniProtKB-UniRule"/>
</dbReference>
<dbReference type="HAMAP" id="MF_01405">
    <property type="entry name" value="Non_canon_purine_NTPase"/>
    <property type="match status" value="1"/>
</dbReference>
<organism evidence="12 13">
    <name type="scientific">Sharpea azabuensis</name>
    <dbReference type="NCBI Taxonomy" id="322505"/>
    <lineage>
        <taxon>Bacteria</taxon>
        <taxon>Bacillati</taxon>
        <taxon>Bacillota</taxon>
        <taxon>Erysipelotrichia</taxon>
        <taxon>Erysipelotrichales</taxon>
        <taxon>Coprobacillaceae</taxon>
        <taxon>Sharpea</taxon>
    </lineage>
</organism>
<dbReference type="InterPro" id="IPR029001">
    <property type="entry name" value="ITPase-like_fam"/>
</dbReference>
<feature type="active site" description="Proton acceptor" evidence="10">
    <location>
        <position position="71"/>
    </location>
</feature>
<dbReference type="NCBIfam" id="TIGR00042">
    <property type="entry name" value="RdgB/HAM1 family non-canonical purine NTP pyrophosphatase"/>
    <property type="match status" value="1"/>
</dbReference>
<dbReference type="GO" id="GO:0017111">
    <property type="term" value="F:ribonucleoside triphosphate phosphatase activity"/>
    <property type="evidence" value="ECO:0007669"/>
    <property type="project" value="InterPro"/>
</dbReference>
<dbReference type="NCBIfam" id="NF011397">
    <property type="entry name" value="PRK14822.1"/>
    <property type="match status" value="1"/>
</dbReference>
<dbReference type="RefSeq" id="WP_074731116.1">
    <property type="nucleotide sequence ID" value="NZ_CACVPP010000082.1"/>
</dbReference>
<keyword evidence="3 10" id="KW-0479">Metal-binding</keyword>
<feature type="binding site" evidence="10">
    <location>
        <position position="177"/>
    </location>
    <ligand>
        <name>substrate</name>
    </ligand>
</feature>
<feature type="binding site" evidence="10">
    <location>
        <position position="42"/>
    </location>
    <ligand>
        <name>Mg(2+)</name>
        <dbReference type="ChEBI" id="CHEBI:18420"/>
    </ligand>
</feature>
<comment type="catalytic activity">
    <reaction evidence="8 10">
        <text>dITP + H2O = dIMP + diphosphate + H(+)</text>
        <dbReference type="Rhea" id="RHEA:28342"/>
        <dbReference type="ChEBI" id="CHEBI:15377"/>
        <dbReference type="ChEBI" id="CHEBI:15378"/>
        <dbReference type="ChEBI" id="CHEBI:33019"/>
        <dbReference type="ChEBI" id="CHEBI:61194"/>
        <dbReference type="ChEBI" id="CHEBI:61382"/>
        <dbReference type="EC" id="3.6.1.66"/>
    </reaction>
</comment>
<comment type="catalytic activity">
    <reaction evidence="9 10">
        <text>XTP + H2O = XMP + diphosphate + H(+)</text>
        <dbReference type="Rhea" id="RHEA:28610"/>
        <dbReference type="ChEBI" id="CHEBI:15377"/>
        <dbReference type="ChEBI" id="CHEBI:15378"/>
        <dbReference type="ChEBI" id="CHEBI:33019"/>
        <dbReference type="ChEBI" id="CHEBI:57464"/>
        <dbReference type="ChEBI" id="CHEBI:61314"/>
        <dbReference type="EC" id="3.6.1.66"/>
    </reaction>
</comment>